<gene>
    <name evidence="2" type="ORF">CDEB00056_LOCUS5737</name>
    <name evidence="3" type="ORF">CDEB00056_LOCUS5738</name>
</gene>
<evidence type="ECO:0000313" key="2">
    <source>
        <dbReference type="EMBL" id="CAE0460896.1"/>
    </source>
</evidence>
<dbReference type="Gene3D" id="1.25.40.20">
    <property type="entry name" value="Ankyrin repeat-containing domain"/>
    <property type="match status" value="1"/>
</dbReference>
<organism evidence="3">
    <name type="scientific">Chaetoceros debilis</name>
    <dbReference type="NCBI Taxonomy" id="122233"/>
    <lineage>
        <taxon>Eukaryota</taxon>
        <taxon>Sar</taxon>
        <taxon>Stramenopiles</taxon>
        <taxon>Ochrophyta</taxon>
        <taxon>Bacillariophyta</taxon>
        <taxon>Coscinodiscophyceae</taxon>
        <taxon>Chaetocerotophycidae</taxon>
        <taxon>Chaetocerotales</taxon>
        <taxon>Chaetocerotaceae</taxon>
        <taxon>Chaetoceros</taxon>
    </lineage>
</organism>
<dbReference type="InterPro" id="IPR036770">
    <property type="entry name" value="Ankyrin_rpt-contain_sf"/>
</dbReference>
<protein>
    <submittedName>
        <fullName evidence="3">Uncharacterized protein</fullName>
    </submittedName>
</protein>
<dbReference type="EMBL" id="HBIO01007627">
    <property type="protein sequence ID" value="CAE0460896.1"/>
    <property type="molecule type" value="Transcribed_RNA"/>
</dbReference>
<dbReference type="EMBL" id="HBIO01007628">
    <property type="protein sequence ID" value="CAE0460897.1"/>
    <property type="molecule type" value="Transcribed_RNA"/>
</dbReference>
<name>A0A6S8STP2_9STRA</name>
<feature type="compositionally biased region" description="Basic and acidic residues" evidence="1">
    <location>
        <begin position="532"/>
        <end position="547"/>
    </location>
</feature>
<sequence length="721" mass="81958">MSTSRRPTQLIQHMGIIDDESVMDPKNASADWDLVSSRLETNPKEAGIMHPGGIAFPLNLALCNSKTPVPDYIVKQLIKCYYPALSLEDFGNACRYKHTSGDVMRVLIRNCPGIRREHIKRWDLDWIAQNSNHDVAKVLIEDNCEAANPASIKEWKDMRPSSQHFWLSLLIETKAYAASEDNIKRKRILQFFILQGNLECVELILDTYPSLLSVTSHRGTKTNQLPIHTALSEYNSYQYKPWQNRSPIVKLLLERGIKENIGGSTGCGGLFAKDSSTDALSYGIEASLNSKWDDEERKKCLQVCLQVAHNFMYRRPAEAMPILHAGIGIIRVHTLISLMKKYNISATETDAKGRTALFTLIKLMTDRPENGYTVTRIAMINAKKERERHLDNRDFPRNIGWGIGVDAPVGPFHQQQGRQAVEILVGRLLDREEELLGNIAGNIQLDRWNIRPDPPRPIRRAFLRRRLPPNQNEQEAGQNNQLINNDQQLPENVENANLNHLALDPRRRFVNEADLLRHRGQARNFPGQQIADRGEGEGNELNAERHAGPRPPVGENNVGDLPNAGRNVRNRRVARLRARIRNEVEDDAEDFDLNDNEEAVEADNELVEWRTYAETRNLELDRIQEQIIEKKYFEKIRNILLKEVQCAQVKSHDGRLALHFAAERGLSSSDGLKDIWNAFPDAVLEPDGATGLFPFALTSTRSDLNTTFEILIRNPAVMDFI</sequence>
<evidence type="ECO:0000256" key="1">
    <source>
        <dbReference type="SAM" id="MobiDB-lite"/>
    </source>
</evidence>
<accession>A0A6S8STP2</accession>
<dbReference type="AlphaFoldDB" id="A0A6S8STP2"/>
<reference evidence="3" key="1">
    <citation type="submission" date="2021-01" db="EMBL/GenBank/DDBJ databases">
        <authorList>
            <person name="Corre E."/>
            <person name="Pelletier E."/>
            <person name="Niang G."/>
            <person name="Scheremetjew M."/>
            <person name="Finn R."/>
            <person name="Kale V."/>
            <person name="Holt S."/>
            <person name="Cochrane G."/>
            <person name="Meng A."/>
            <person name="Brown T."/>
            <person name="Cohen L."/>
        </authorList>
    </citation>
    <scope>NUCLEOTIDE SEQUENCE</scope>
    <source>
        <strain evidence="3">MM31A-1</strain>
    </source>
</reference>
<evidence type="ECO:0000313" key="3">
    <source>
        <dbReference type="EMBL" id="CAE0460897.1"/>
    </source>
</evidence>
<proteinExistence type="predicted"/>
<dbReference type="SUPFAM" id="SSF48403">
    <property type="entry name" value="Ankyrin repeat"/>
    <property type="match status" value="1"/>
</dbReference>
<feature type="region of interest" description="Disordered" evidence="1">
    <location>
        <begin position="522"/>
        <end position="565"/>
    </location>
</feature>